<keyword evidence="4" id="KW-1185">Reference proteome</keyword>
<dbReference type="NCBIfam" id="TIGR00996">
    <property type="entry name" value="Mtu_fam_mce"/>
    <property type="match status" value="1"/>
</dbReference>
<dbReference type="EMBL" id="LAXD01000001">
    <property type="protein sequence ID" value="KWX02723.1"/>
    <property type="molecule type" value="Genomic_DNA"/>
</dbReference>
<feature type="domain" description="Mammalian cell entry C-terminal" evidence="2">
    <location>
        <begin position="117"/>
        <end position="303"/>
    </location>
</feature>
<dbReference type="PANTHER" id="PTHR33371:SF18">
    <property type="entry name" value="MCE-FAMILY PROTEIN MCE3C"/>
    <property type="match status" value="1"/>
</dbReference>
<dbReference type="Pfam" id="PF11887">
    <property type="entry name" value="Mce4_CUP1"/>
    <property type="match status" value="1"/>
</dbReference>
<evidence type="ECO:0000313" key="3">
    <source>
        <dbReference type="EMBL" id="KWX02723.1"/>
    </source>
</evidence>
<dbReference type="AlphaFoldDB" id="A0A132MY09"/>
<dbReference type="InterPro" id="IPR052336">
    <property type="entry name" value="MlaD_Phospholipid_Transporter"/>
</dbReference>
<accession>A0A132MY09</accession>
<dbReference type="Pfam" id="PF02470">
    <property type="entry name" value="MlaD"/>
    <property type="match status" value="1"/>
</dbReference>
<comment type="caution">
    <text evidence="3">The sequence shown here is derived from an EMBL/GenBank/DDBJ whole genome shotgun (WGS) entry which is preliminary data.</text>
</comment>
<dbReference type="PRINTS" id="PR01782">
    <property type="entry name" value="MCEVIRFACTOR"/>
</dbReference>
<dbReference type="InterPro" id="IPR003399">
    <property type="entry name" value="Mce/MlaD"/>
</dbReference>
<gene>
    <name evidence="3" type="ORF">LI90_3766</name>
</gene>
<reference evidence="4" key="1">
    <citation type="submission" date="2015-04" db="EMBL/GenBank/DDBJ databases">
        <title>Physiological reanalysis, assessment of diazotrophy, and genome sequences of multiple isolates of Streptomyces thermoautotrophicus.</title>
        <authorList>
            <person name="MacKellar D.C."/>
            <person name="Lieber L."/>
            <person name="Norman J."/>
            <person name="Bolger A."/>
            <person name="Tobin C."/>
            <person name="Murray J.W."/>
            <person name="Chang R."/>
            <person name="Ford T."/>
            <person name="Nguyen P.Q."/>
            <person name="Woodward J."/>
            <person name="Permingeat H."/>
            <person name="Joshi N.S."/>
            <person name="Silver P.A."/>
            <person name="Usadel B."/>
            <person name="Rutherford A.W."/>
            <person name="Friesen M."/>
            <person name="Prell J."/>
        </authorList>
    </citation>
    <scope>NUCLEOTIDE SEQUENCE [LARGE SCALE GENOMIC DNA]</scope>
    <source>
        <strain evidence="4">H1</strain>
    </source>
</reference>
<evidence type="ECO:0000313" key="4">
    <source>
        <dbReference type="Proteomes" id="UP000070188"/>
    </source>
</evidence>
<dbReference type="Proteomes" id="UP000070188">
    <property type="component" value="Unassembled WGS sequence"/>
</dbReference>
<dbReference type="GO" id="GO:0005576">
    <property type="term" value="C:extracellular region"/>
    <property type="evidence" value="ECO:0007669"/>
    <property type="project" value="TreeGrafter"/>
</dbReference>
<dbReference type="InterPro" id="IPR005693">
    <property type="entry name" value="Mce"/>
</dbReference>
<name>A0A132MY09_9ACTN</name>
<protein>
    <submittedName>
        <fullName evidence="3">Virulence factor Mce family protein</fullName>
    </submittedName>
</protein>
<sequence length="334" mass="36293">MKSFRERNPLTIGAVGLTLLGALMVAAFNIEDLPLIGGGAKYTAAFSEAGGLKPNDEVRIAGVKVGKVTAVELDGDHVRVEFRVDKGTKLGTETGAVVKIKTILGQKYLALQPKGPGQLQPGAEIPLDRTVSAYDVVQAFSDLAETTEQIDTKQLAEALDVIATEFKDSPEEVKASIRGLSRLSQTIASRDAQLRQLLQHTQGVSQVLADRNADLVRLMKDGDLLMQEIQARRVVIHQLLINTAQLAQQLTALVEENRAQIGPALDRLHTVLQILLRNQQNLERSIQMMAPFVRVFTNTLGNGPWFDVYVANLVPVPITVSNPGSVEIPPRSNS</sequence>
<dbReference type="InterPro" id="IPR024516">
    <property type="entry name" value="Mce_C"/>
</dbReference>
<feature type="domain" description="Mce/MlaD" evidence="1">
    <location>
        <begin position="40"/>
        <end position="113"/>
    </location>
</feature>
<dbReference type="STRING" id="1469144.LI90_3766"/>
<evidence type="ECO:0000259" key="1">
    <source>
        <dbReference type="Pfam" id="PF02470"/>
    </source>
</evidence>
<dbReference type="PATRIC" id="fig|1469144.10.peg.4040"/>
<organism evidence="3 4">
    <name type="scientific">Carbonactinospora thermoautotrophica</name>
    <dbReference type="NCBI Taxonomy" id="1469144"/>
    <lineage>
        <taxon>Bacteria</taxon>
        <taxon>Bacillati</taxon>
        <taxon>Actinomycetota</taxon>
        <taxon>Actinomycetes</taxon>
        <taxon>Kitasatosporales</taxon>
        <taxon>Carbonactinosporaceae</taxon>
        <taxon>Carbonactinospora</taxon>
    </lineage>
</organism>
<evidence type="ECO:0000259" key="2">
    <source>
        <dbReference type="Pfam" id="PF11887"/>
    </source>
</evidence>
<proteinExistence type="predicted"/>
<dbReference type="OrthoDB" id="5241191at2"/>
<dbReference type="RefSeq" id="WP_066889921.1">
    <property type="nucleotide sequence ID" value="NZ_CP171739.1"/>
</dbReference>
<dbReference type="PANTHER" id="PTHR33371">
    <property type="entry name" value="INTERMEMBRANE PHOSPHOLIPID TRANSPORT SYSTEM BINDING PROTEIN MLAD-RELATED"/>
    <property type="match status" value="1"/>
</dbReference>